<evidence type="ECO:0000313" key="1">
    <source>
        <dbReference type="EMBL" id="GAI19363.1"/>
    </source>
</evidence>
<accession>X1LJU3</accession>
<dbReference type="EMBL" id="BARV01019691">
    <property type="protein sequence ID" value="GAI19363.1"/>
    <property type="molecule type" value="Genomic_DNA"/>
</dbReference>
<comment type="caution">
    <text evidence="1">The sequence shown here is derived from an EMBL/GenBank/DDBJ whole genome shotgun (WGS) entry which is preliminary data.</text>
</comment>
<protein>
    <submittedName>
        <fullName evidence="1">Uncharacterized protein</fullName>
    </submittedName>
</protein>
<dbReference type="AlphaFoldDB" id="X1LJU3"/>
<gene>
    <name evidence="1" type="ORF">S06H3_33041</name>
</gene>
<proteinExistence type="predicted"/>
<sequence>MENEFSAIVQKQNEVSEIQTFERLEWPFLLIFIAENTNSVQLKEKFRKFLAEYLLENYGLEPALAQYRELLLGEKYSDVNEKYQLRVGEYFERIGAVSDAEELYEKIVQNSDSNDLATAATKKLAQIKLANSQKAQTLSIPEVQKKNSTMSKVLSLLKKGDYVRSLRLALKAAGNTEKSGKMDKTFLNFQKKLKEADESKSSLISCMHKCEKPDLKEDLERYSIELCKAVSSLNLLEMANISPEAEAAQLFSRIKCLYV</sequence>
<organism evidence="1">
    <name type="scientific">marine sediment metagenome</name>
    <dbReference type="NCBI Taxonomy" id="412755"/>
    <lineage>
        <taxon>unclassified sequences</taxon>
        <taxon>metagenomes</taxon>
        <taxon>ecological metagenomes</taxon>
    </lineage>
</organism>
<name>X1LJU3_9ZZZZ</name>
<dbReference type="InterPro" id="IPR011990">
    <property type="entry name" value="TPR-like_helical_dom_sf"/>
</dbReference>
<dbReference type="Gene3D" id="1.25.40.10">
    <property type="entry name" value="Tetratricopeptide repeat domain"/>
    <property type="match status" value="1"/>
</dbReference>
<feature type="non-terminal residue" evidence="1">
    <location>
        <position position="259"/>
    </location>
</feature>
<reference evidence="1" key="1">
    <citation type="journal article" date="2014" name="Front. Microbiol.">
        <title>High frequency of phylogenetically diverse reductive dehalogenase-homologous genes in deep subseafloor sedimentary metagenomes.</title>
        <authorList>
            <person name="Kawai M."/>
            <person name="Futagami T."/>
            <person name="Toyoda A."/>
            <person name="Takaki Y."/>
            <person name="Nishi S."/>
            <person name="Hori S."/>
            <person name="Arai W."/>
            <person name="Tsubouchi T."/>
            <person name="Morono Y."/>
            <person name="Uchiyama I."/>
            <person name="Ito T."/>
            <person name="Fujiyama A."/>
            <person name="Inagaki F."/>
            <person name="Takami H."/>
        </authorList>
    </citation>
    <scope>NUCLEOTIDE SEQUENCE</scope>
    <source>
        <strain evidence="1">Expedition CK06-06</strain>
    </source>
</reference>